<evidence type="ECO:0000313" key="3">
    <source>
        <dbReference type="EMBL" id="BAO81189.1"/>
    </source>
</evidence>
<dbReference type="SUPFAM" id="SSF50249">
    <property type="entry name" value="Nucleic acid-binding proteins"/>
    <property type="match status" value="1"/>
</dbReference>
<dbReference type="HOGENOM" id="CLU_1432310_0_0_4"/>
<dbReference type="RefSeq" id="WP_082039953.1">
    <property type="nucleotide sequence ID" value="NZ_AP014568.1"/>
</dbReference>
<dbReference type="InterPro" id="IPR011129">
    <property type="entry name" value="CSD"/>
</dbReference>
<dbReference type="EMBL" id="AP014568">
    <property type="protein sequence ID" value="BAO81189.1"/>
    <property type="molecule type" value="Genomic_DNA"/>
</dbReference>
<feature type="domain" description="CSD" evidence="2">
    <location>
        <begin position="1"/>
        <end position="62"/>
    </location>
</feature>
<dbReference type="InterPro" id="IPR012340">
    <property type="entry name" value="NA-bd_OB-fold"/>
</dbReference>
<dbReference type="OrthoDB" id="9800919at2"/>
<dbReference type="SMART" id="SM00357">
    <property type="entry name" value="CSP"/>
    <property type="match status" value="1"/>
</dbReference>
<dbReference type="Proteomes" id="UP000067461">
    <property type="component" value="Chromosome"/>
</dbReference>
<dbReference type="Gene3D" id="2.40.50.140">
    <property type="entry name" value="Nucleic acid-binding proteins"/>
    <property type="match status" value="1"/>
</dbReference>
<name>A0A060NQJ8_9BURK</name>
<dbReference type="InterPro" id="IPR002059">
    <property type="entry name" value="CSP_DNA-bd"/>
</dbReference>
<protein>
    <submittedName>
        <fullName evidence="3">Cold shock protein</fullName>
    </submittedName>
</protein>
<evidence type="ECO:0000259" key="2">
    <source>
        <dbReference type="PROSITE" id="PS51857"/>
    </source>
</evidence>
<feature type="region of interest" description="Disordered" evidence="1">
    <location>
        <begin position="43"/>
        <end position="79"/>
    </location>
</feature>
<dbReference type="KEGG" id="cbaa:SRAA_1335"/>
<dbReference type="CDD" id="cd04458">
    <property type="entry name" value="CSP_CDS"/>
    <property type="match status" value="1"/>
</dbReference>
<dbReference type="InterPro" id="IPR049886">
    <property type="entry name" value="CFI_box_CTERM_dom"/>
</dbReference>
<dbReference type="GO" id="GO:0003676">
    <property type="term" value="F:nucleic acid binding"/>
    <property type="evidence" value="ECO:0007669"/>
    <property type="project" value="InterPro"/>
</dbReference>
<keyword evidence="4" id="KW-1185">Reference proteome</keyword>
<gene>
    <name evidence="3" type="ORF">SRAA_1335</name>
</gene>
<dbReference type="PROSITE" id="PS51857">
    <property type="entry name" value="CSD_2"/>
    <property type="match status" value="1"/>
</dbReference>
<evidence type="ECO:0000256" key="1">
    <source>
        <dbReference type="SAM" id="MobiDB-lite"/>
    </source>
</evidence>
<dbReference type="GO" id="GO:0005829">
    <property type="term" value="C:cytosol"/>
    <property type="evidence" value="ECO:0007669"/>
    <property type="project" value="UniProtKB-ARBA"/>
</dbReference>
<reference evidence="3 4" key="1">
    <citation type="journal article" date="2014" name="Nat. Commun.">
        <title>Physiological and genomic features of highly alkaliphilic hydrogen-utilizing Betaproteobacteria from a continental serpentinizing site.</title>
        <authorList>
            <person name="Suzuki S."/>
            <person name="Kuenen J.G."/>
            <person name="Schipper K."/>
            <person name="van der Velde S."/>
            <person name="Ishii S."/>
            <person name="Wu A."/>
            <person name="Sorokin D.Y."/>
            <person name="Tenney A."/>
            <person name="Meng X.Y."/>
            <person name="Morrill P.L."/>
            <person name="Kamagata Y."/>
            <person name="Muyzer G."/>
            <person name="Nealson K.H."/>
        </authorList>
    </citation>
    <scope>NUCLEOTIDE SEQUENCE [LARGE SCALE GENOMIC DNA]</scope>
    <source>
        <strain evidence="3 4">A1</strain>
    </source>
</reference>
<dbReference type="STRING" id="1458425.SRAA_1335"/>
<dbReference type="AlphaFoldDB" id="A0A060NQJ8"/>
<dbReference type="NCBIfam" id="NF041770">
    <property type="entry name" value="CFI_box_CTERM"/>
    <property type="match status" value="1"/>
</dbReference>
<proteinExistence type="predicted"/>
<accession>A0A060NQJ8</accession>
<organism evidence="3 4">
    <name type="scientific">Serpentinimonas raichei</name>
    <dbReference type="NCBI Taxonomy" id="1458425"/>
    <lineage>
        <taxon>Bacteria</taxon>
        <taxon>Pseudomonadati</taxon>
        <taxon>Pseudomonadota</taxon>
        <taxon>Betaproteobacteria</taxon>
        <taxon>Burkholderiales</taxon>
        <taxon>Comamonadaceae</taxon>
        <taxon>Serpentinimonas</taxon>
    </lineage>
</organism>
<evidence type="ECO:0000313" key="4">
    <source>
        <dbReference type="Proteomes" id="UP000067461"/>
    </source>
</evidence>
<dbReference type="PRINTS" id="PR00050">
    <property type="entry name" value="COLDSHOCK"/>
</dbReference>
<dbReference type="Pfam" id="PF00313">
    <property type="entry name" value="CSD"/>
    <property type="match status" value="1"/>
</dbReference>
<sequence length="189" mass="20965">MQGKVKWFSEEKGYGYIVADDGKEHYFNIRDIQGANLPRNGDIVSFESGQGKKGPKASSVSIVAKSQAPSSSRGNDDRATCTHCGKKMVPRIITYRGEPSKSVCPFCGGTYKDFGWCFIATAVYGDYHAPEVIALRRFRDETLQPSLIGRTFIAIYYRVSPPVARFLSSKPFLAAAIRKILNVLARYHG</sequence>